<evidence type="ECO:0000313" key="7">
    <source>
        <dbReference type="Proteomes" id="UP000228740"/>
    </source>
</evidence>
<keyword evidence="4" id="KW-0862">Zinc</keyword>
<evidence type="ECO:0000256" key="4">
    <source>
        <dbReference type="ARBA" id="ARBA00022833"/>
    </source>
</evidence>
<dbReference type="AlphaFoldDB" id="A0A2M9C6J3"/>
<gene>
    <name evidence="6" type="ORF">CLV73_0441</name>
</gene>
<dbReference type="GO" id="GO:0046872">
    <property type="term" value="F:metal ion binding"/>
    <property type="evidence" value="ECO:0007669"/>
    <property type="project" value="UniProtKB-KW"/>
</dbReference>
<dbReference type="Gene3D" id="3.60.15.10">
    <property type="entry name" value="Ribonuclease Z/Hydroxyacylglutathione hydrolase-like"/>
    <property type="match status" value="1"/>
</dbReference>
<reference evidence="6 7" key="1">
    <citation type="submission" date="2017-11" db="EMBL/GenBank/DDBJ databases">
        <title>Genomic Encyclopedia of Archaeal and Bacterial Type Strains, Phase II (KMG-II): From Individual Species to Whole Genera.</title>
        <authorList>
            <person name="Goeker M."/>
        </authorList>
    </citation>
    <scope>NUCLEOTIDE SEQUENCE [LARGE SCALE GENOMIC DNA]</scope>
    <source>
        <strain evidence="6 7">DSM 27617</strain>
    </source>
</reference>
<evidence type="ECO:0000256" key="1">
    <source>
        <dbReference type="ARBA" id="ARBA00007749"/>
    </source>
</evidence>
<dbReference type="InterPro" id="IPR036866">
    <property type="entry name" value="RibonucZ/Hydroxyglut_hydro"/>
</dbReference>
<dbReference type="InterPro" id="IPR001279">
    <property type="entry name" value="Metallo-B-lactamas"/>
</dbReference>
<dbReference type="Proteomes" id="UP000228740">
    <property type="component" value="Unassembled WGS sequence"/>
</dbReference>
<dbReference type="CDD" id="cd07720">
    <property type="entry name" value="OPHC2-like_MBL-fold"/>
    <property type="match status" value="1"/>
</dbReference>
<name>A0A2M9C6J3_9FLAO</name>
<dbReference type="InterPro" id="IPR051013">
    <property type="entry name" value="MBL_superfamily_lactonases"/>
</dbReference>
<dbReference type="Pfam" id="PF00753">
    <property type="entry name" value="Lactamase_B"/>
    <property type="match status" value="1"/>
</dbReference>
<dbReference type="OrthoDB" id="9802897at2"/>
<keyword evidence="3 6" id="KW-0378">Hydrolase</keyword>
<comment type="similarity">
    <text evidence="1">Belongs to the metallo-beta-lactamase superfamily.</text>
</comment>
<dbReference type="SUPFAM" id="SSF56281">
    <property type="entry name" value="Metallo-hydrolase/oxidoreductase"/>
    <property type="match status" value="1"/>
</dbReference>
<evidence type="ECO:0000313" key="6">
    <source>
        <dbReference type="EMBL" id="PJJ66457.1"/>
    </source>
</evidence>
<proteinExistence type="inferred from homology"/>
<feature type="domain" description="Metallo-beta-lactamase" evidence="5">
    <location>
        <begin position="62"/>
        <end position="268"/>
    </location>
</feature>
<accession>A0A2M9C6J3</accession>
<evidence type="ECO:0000259" key="5">
    <source>
        <dbReference type="SMART" id="SM00849"/>
    </source>
</evidence>
<comment type="caution">
    <text evidence="6">The sequence shown here is derived from an EMBL/GenBank/DDBJ whole genome shotgun (WGS) entry which is preliminary data.</text>
</comment>
<evidence type="ECO:0000256" key="2">
    <source>
        <dbReference type="ARBA" id="ARBA00022723"/>
    </source>
</evidence>
<sequence>MNMQTNYSHLKIPFDTLEIYILSDGYFDIGSYQPIIATDAVPADLQKELNRLHLPADIYEAPINVMLIRKNEQLILVDTGEGFYDKKNAGKLLHSLKSAGFGASDISDVLITHAHRDHIGGILTENDNLVFPNARFYISRTELEFWFAQEPNFPNSRRPEFGHGSVSLVKQILGAITHRLEIFDAGDELFSCIKTQAAPGHTPGHIIFTVYSGKLSITHLVDLVHSPVLISNPVWGTQWDADFSLGIDTRKNILEQCHKQKSVVCASHLPWPGIGFIERADDQWQWTPKPYISPLLLTF</sequence>
<evidence type="ECO:0000256" key="3">
    <source>
        <dbReference type="ARBA" id="ARBA00022801"/>
    </source>
</evidence>
<keyword evidence="2" id="KW-0479">Metal-binding</keyword>
<dbReference type="GO" id="GO:0016787">
    <property type="term" value="F:hydrolase activity"/>
    <property type="evidence" value="ECO:0007669"/>
    <property type="project" value="UniProtKB-KW"/>
</dbReference>
<keyword evidence="7" id="KW-1185">Reference proteome</keyword>
<dbReference type="PANTHER" id="PTHR42978">
    <property type="entry name" value="QUORUM-QUENCHING LACTONASE YTNP-RELATED-RELATED"/>
    <property type="match status" value="1"/>
</dbReference>
<dbReference type="RefSeq" id="WP_100375247.1">
    <property type="nucleotide sequence ID" value="NZ_PGFD01000001.1"/>
</dbReference>
<dbReference type="PANTHER" id="PTHR42978:SF6">
    <property type="entry name" value="QUORUM-QUENCHING LACTONASE YTNP-RELATED"/>
    <property type="match status" value="1"/>
</dbReference>
<organism evidence="6 7">
    <name type="scientific">Chryseobacterium geocarposphaerae</name>
    <dbReference type="NCBI Taxonomy" id="1416776"/>
    <lineage>
        <taxon>Bacteria</taxon>
        <taxon>Pseudomonadati</taxon>
        <taxon>Bacteroidota</taxon>
        <taxon>Flavobacteriia</taxon>
        <taxon>Flavobacteriales</taxon>
        <taxon>Weeksellaceae</taxon>
        <taxon>Chryseobacterium group</taxon>
        <taxon>Chryseobacterium</taxon>
    </lineage>
</organism>
<protein>
    <submittedName>
        <fullName evidence="6">Glyoxylase-like metal-dependent hydrolase (Beta-lactamase superfamily II)</fullName>
    </submittedName>
</protein>
<dbReference type="EMBL" id="PGFD01000001">
    <property type="protein sequence ID" value="PJJ66457.1"/>
    <property type="molecule type" value="Genomic_DNA"/>
</dbReference>
<dbReference type="SMART" id="SM00849">
    <property type="entry name" value="Lactamase_B"/>
    <property type="match status" value="1"/>
</dbReference>